<organism evidence="2 3">
    <name type="scientific">Marinovum algicola</name>
    <dbReference type="NCBI Taxonomy" id="42444"/>
    <lineage>
        <taxon>Bacteria</taxon>
        <taxon>Pseudomonadati</taxon>
        <taxon>Pseudomonadota</taxon>
        <taxon>Alphaproteobacteria</taxon>
        <taxon>Rhodobacterales</taxon>
        <taxon>Roseobacteraceae</taxon>
        <taxon>Marinovum</taxon>
    </lineage>
</organism>
<keyword evidence="3" id="KW-1185">Reference proteome</keyword>
<dbReference type="AlphaFoldDB" id="A0A975WAT9"/>
<accession>A0A975WAT9</accession>
<evidence type="ECO:0000256" key="1">
    <source>
        <dbReference type="SAM" id="SignalP"/>
    </source>
</evidence>
<evidence type="ECO:0000313" key="2">
    <source>
        <dbReference type="EMBL" id="SEJ64462.1"/>
    </source>
</evidence>
<keyword evidence="1" id="KW-0732">Signal</keyword>
<gene>
    <name evidence="2" type="ORF">SAMN04487940_108102</name>
</gene>
<dbReference type="GeneID" id="80818771"/>
<dbReference type="RefSeq" id="WP_048529365.1">
    <property type="nucleotide sequence ID" value="NZ_CBDCHJ010000006.1"/>
</dbReference>
<evidence type="ECO:0008006" key="4">
    <source>
        <dbReference type="Google" id="ProtNLM"/>
    </source>
</evidence>
<protein>
    <recommendedName>
        <fullName evidence="4">Secreted protein</fullName>
    </recommendedName>
</protein>
<dbReference type="Proteomes" id="UP000182932">
    <property type="component" value="Unassembled WGS sequence"/>
</dbReference>
<comment type="caution">
    <text evidence="2">The sequence shown here is derived from an EMBL/GenBank/DDBJ whole genome shotgun (WGS) entry which is preliminary data.</text>
</comment>
<dbReference type="PROSITE" id="PS51257">
    <property type="entry name" value="PROKAR_LIPOPROTEIN"/>
    <property type="match status" value="1"/>
</dbReference>
<feature type="chain" id="PRO_5037731730" description="Secreted protein" evidence="1">
    <location>
        <begin position="24"/>
        <end position="79"/>
    </location>
</feature>
<proteinExistence type="predicted"/>
<reference evidence="2 3" key="1">
    <citation type="submission" date="2016-10" db="EMBL/GenBank/DDBJ databases">
        <authorList>
            <person name="Varghese N."/>
            <person name="Submissions S."/>
        </authorList>
    </citation>
    <scope>NUCLEOTIDE SEQUENCE [LARGE SCALE GENOMIC DNA]</scope>
    <source>
        <strain evidence="2 3">FF3</strain>
    </source>
</reference>
<feature type="signal peptide" evidence="1">
    <location>
        <begin position="1"/>
        <end position="23"/>
    </location>
</feature>
<name>A0A975WAT9_9RHOB</name>
<dbReference type="EMBL" id="FNYY01000008">
    <property type="protein sequence ID" value="SEJ64462.1"/>
    <property type="molecule type" value="Genomic_DNA"/>
</dbReference>
<sequence length="79" mass="8539">MRKTLASIALAASVGLTPAWAGAACLAEYKAKRDNPLELIYDITPIRGACTRENAEAQLQAQLAEQGRTLLKVLSVRQE</sequence>
<evidence type="ECO:0000313" key="3">
    <source>
        <dbReference type="Proteomes" id="UP000182932"/>
    </source>
</evidence>